<dbReference type="SMART" id="SM00320">
    <property type="entry name" value="WD40"/>
    <property type="match status" value="6"/>
</dbReference>
<name>A0AAV9XBX7_9PEZI</name>
<dbReference type="InterPro" id="IPR036322">
    <property type="entry name" value="WD40_repeat_dom_sf"/>
</dbReference>
<dbReference type="InterPro" id="IPR001680">
    <property type="entry name" value="WD40_rpt"/>
</dbReference>
<dbReference type="EMBL" id="JAVHJO010000006">
    <property type="protein sequence ID" value="KAK6539413.1"/>
    <property type="molecule type" value="Genomic_DNA"/>
</dbReference>
<evidence type="ECO:0008006" key="6">
    <source>
        <dbReference type="Google" id="ProtNLM"/>
    </source>
</evidence>
<organism evidence="4 5">
    <name type="scientific">Orbilia ellipsospora</name>
    <dbReference type="NCBI Taxonomy" id="2528407"/>
    <lineage>
        <taxon>Eukaryota</taxon>
        <taxon>Fungi</taxon>
        <taxon>Dikarya</taxon>
        <taxon>Ascomycota</taxon>
        <taxon>Pezizomycotina</taxon>
        <taxon>Orbiliomycetes</taxon>
        <taxon>Orbiliales</taxon>
        <taxon>Orbiliaceae</taxon>
        <taxon>Orbilia</taxon>
    </lineage>
</organism>
<sequence>MLLFNPTLSSTINSPSGTYHYTLSRLSSHLATISSDDRIRILDPSNLSVVTTSPSPVHNDVDNNGGVTCLKSLDENEPNILFTAGRDGTARLWDVRVGFETAVRSFKKGSSRAAVLSLDVCKTRGLVGVGTELTGTSAEVIVWDLEGREKMSYVESHNDDVTQLAFHPTTPHLLLSGSTDGLINIYNMTITEEDDALHQVINHGSSIHHAGFLSSEAIYGLSHDETLSVYKLADEREEVEEPQPVVFGDVRGRLGCEYAVDVLLRGRESSGTGILVVGSHSEGWVDLHSLKVGGDGKWGIGGEDVVRLVGGHGEEIVRCLYLDDASATVFTGGEDGLIKAWRPAS</sequence>
<dbReference type="PROSITE" id="PS50294">
    <property type="entry name" value="WD_REPEATS_REGION"/>
    <property type="match status" value="2"/>
</dbReference>
<dbReference type="Gene3D" id="2.130.10.10">
    <property type="entry name" value="YVTN repeat-like/Quinoprotein amine dehydrogenase"/>
    <property type="match status" value="2"/>
</dbReference>
<gene>
    <name evidence="4" type="ORF">TWF694_009638</name>
</gene>
<reference evidence="4 5" key="1">
    <citation type="submission" date="2019-10" db="EMBL/GenBank/DDBJ databases">
        <authorList>
            <person name="Palmer J.M."/>
        </authorList>
    </citation>
    <scope>NUCLEOTIDE SEQUENCE [LARGE SCALE GENOMIC DNA]</scope>
    <source>
        <strain evidence="4 5">TWF694</strain>
    </source>
</reference>
<feature type="repeat" description="WD" evidence="3">
    <location>
        <begin position="309"/>
        <end position="345"/>
    </location>
</feature>
<dbReference type="Pfam" id="PF00400">
    <property type="entry name" value="WD40"/>
    <property type="match status" value="3"/>
</dbReference>
<feature type="repeat" description="WD" evidence="3">
    <location>
        <begin position="154"/>
        <end position="188"/>
    </location>
</feature>
<dbReference type="SUPFAM" id="SSF50978">
    <property type="entry name" value="WD40 repeat-like"/>
    <property type="match status" value="1"/>
</dbReference>
<dbReference type="PROSITE" id="PS50082">
    <property type="entry name" value="WD_REPEATS_2"/>
    <property type="match status" value="3"/>
</dbReference>
<evidence type="ECO:0000256" key="1">
    <source>
        <dbReference type="ARBA" id="ARBA00022574"/>
    </source>
</evidence>
<keyword evidence="2" id="KW-0677">Repeat</keyword>
<evidence type="ECO:0000256" key="3">
    <source>
        <dbReference type="PROSITE-ProRule" id="PRU00221"/>
    </source>
</evidence>
<keyword evidence="5" id="KW-1185">Reference proteome</keyword>
<keyword evidence="1 3" id="KW-0853">WD repeat</keyword>
<comment type="caution">
    <text evidence="4">The sequence shown here is derived from an EMBL/GenBank/DDBJ whole genome shotgun (WGS) entry which is preliminary data.</text>
</comment>
<feature type="repeat" description="WD" evidence="3">
    <location>
        <begin position="79"/>
        <end position="103"/>
    </location>
</feature>
<proteinExistence type="predicted"/>
<evidence type="ECO:0000256" key="2">
    <source>
        <dbReference type="ARBA" id="ARBA00022737"/>
    </source>
</evidence>
<dbReference type="AlphaFoldDB" id="A0AAV9XBX7"/>
<evidence type="ECO:0000313" key="5">
    <source>
        <dbReference type="Proteomes" id="UP001365542"/>
    </source>
</evidence>
<dbReference type="InterPro" id="IPR039328">
    <property type="entry name" value="WDR89"/>
</dbReference>
<evidence type="ECO:0000313" key="4">
    <source>
        <dbReference type="EMBL" id="KAK6539413.1"/>
    </source>
</evidence>
<dbReference type="Proteomes" id="UP001365542">
    <property type="component" value="Unassembled WGS sequence"/>
</dbReference>
<dbReference type="InterPro" id="IPR015943">
    <property type="entry name" value="WD40/YVTN_repeat-like_dom_sf"/>
</dbReference>
<accession>A0AAV9XBX7</accession>
<dbReference type="PANTHER" id="PTHR22889">
    <property type="entry name" value="WD REPEAT-CONTAINING PROTEIN 89"/>
    <property type="match status" value="1"/>
</dbReference>
<protein>
    <recommendedName>
        <fullName evidence="6">WD40 repeat-like protein</fullName>
    </recommendedName>
</protein>
<dbReference type="PANTHER" id="PTHR22889:SF0">
    <property type="entry name" value="WD REPEAT-CONTAINING PROTEIN 89"/>
    <property type="match status" value="1"/>
</dbReference>